<gene>
    <name evidence="2" type="ORF">CYMTET_25579</name>
</gene>
<dbReference type="EMBL" id="LGRX02013717">
    <property type="protein sequence ID" value="KAK3265764.1"/>
    <property type="molecule type" value="Genomic_DNA"/>
</dbReference>
<proteinExistence type="predicted"/>
<evidence type="ECO:0000256" key="1">
    <source>
        <dbReference type="SAM" id="SignalP"/>
    </source>
</evidence>
<name>A0AAE0FTT3_9CHLO</name>
<organism evidence="2 3">
    <name type="scientific">Cymbomonas tetramitiformis</name>
    <dbReference type="NCBI Taxonomy" id="36881"/>
    <lineage>
        <taxon>Eukaryota</taxon>
        <taxon>Viridiplantae</taxon>
        <taxon>Chlorophyta</taxon>
        <taxon>Pyramimonadophyceae</taxon>
        <taxon>Pyramimonadales</taxon>
        <taxon>Pyramimonadaceae</taxon>
        <taxon>Cymbomonas</taxon>
    </lineage>
</organism>
<sequence length="455" mass="49860">MAFRNAVLSLLAMQVAATVFMSVFIRQISTEASPKYEDEAPTVCSNDDAGADNVPEVPFGKGLWRDASTRARGICGFDQPESPLNEYIRFHHAALHRCHAGTCGDVKFLVWQCTRDCGGNGDRLKKMFTALLGAVVQRRVLLLNWPMPSPLEEVFLEAWVQWSYESSSQFLYNRSTVKLPQEDDDDEELLSGLWDADVIVVDGEVAPVFSRHKESQTPYLRDTMAKLKTVLPTGLEVGCAFHMLFLPSAALSDRLTLLHTTAFVDRSPAFVVGVHFRQGDLVLNVDGFQQESPSHFPNFIACARRHAAILARSAAQPERADHAILLIADDVDFKRHAAATNSDVVITDVKPCHVDKGTGKMHLEGGRCSSSQHLDTWSEQLLLAFAPDHLVLSRSGFSATAASLGMASSTQRTLGYNCGQCIPATGMVVHWLLSAGLVAFGGWHLVTAPPCRAPE</sequence>
<dbReference type="AlphaFoldDB" id="A0AAE0FTT3"/>
<dbReference type="Gene3D" id="3.40.50.11350">
    <property type="match status" value="1"/>
</dbReference>
<feature type="signal peptide" evidence="1">
    <location>
        <begin position="1"/>
        <end position="17"/>
    </location>
</feature>
<comment type="caution">
    <text evidence="2">The sequence shown here is derived from an EMBL/GenBank/DDBJ whole genome shotgun (WGS) entry which is preliminary data.</text>
</comment>
<evidence type="ECO:0000313" key="2">
    <source>
        <dbReference type="EMBL" id="KAK3265764.1"/>
    </source>
</evidence>
<evidence type="ECO:0000313" key="3">
    <source>
        <dbReference type="Proteomes" id="UP001190700"/>
    </source>
</evidence>
<accession>A0AAE0FTT3</accession>
<protein>
    <submittedName>
        <fullName evidence="2">Uncharacterized protein</fullName>
    </submittedName>
</protein>
<feature type="chain" id="PRO_5042000498" evidence="1">
    <location>
        <begin position="18"/>
        <end position="455"/>
    </location>
</feature>
<dbReference type="Proteomes" id="UP001190700">
    <property type="component" value="Unassembled WGS sequence"/>
</dbReference>
<keyword evidence="1" id="KW-0732">Signal</keyword>
<keyword evidence="3" id="KW-1185">Reference proteome</keyword>
<reference evidence="2 3" key="1">
    <citation type="journal article" date="2015" name="Genome Biol. Evol.">
        <title>Comparative Genomics of a Bacterivorous Green Alga Reveals Evolutionary Causalities and Consequences of Phago-Mixotrophic Mode of Nutrition.</title>
        <authorList>
            <person name="Burns J.A."/>
            <person name="Paasch A."/>
            <person name="Narechania A."/>
            <person name="Kim E."/>
        </authorList>
    </citation>
    <scope>NUCLEOTIDE SEQUENCE [LARGE SCALE GENOMIC DNA]</scope>
    <source>
        <strain evidence="2 3">PLY_AMNH</strain>
    </source>
</reference>